<evidence type="ECO:0000256" key="2">
    <source>
        <dbReference type="HAMAP-Rule" id="MF_00608"/>
    </source>
</evidence>
<dbReference type="PANTHER" id="PTHR42202">
    <property type="entry name" value="GTP CYCLOHYDROLASE III"/>
    <property type="match status" value="1"/>
</dbReference>
<dbReference type="PANTHER" id="PTHR42202:SF1">
    <property type="entry name" value="GTP CYCLOHYDROLASE III"/>
    <property type="match status" value="1"/>
</dbReference>
<dbReference type="Proteomes" id="UP000509346">
    <property type="component" value="Chromosome"/>
</dbReference>
<dbReference type="InterPro" id="IPR043128">
    <property type="entry name" value="Rev_trsase/Diguanyl_cyclase"/>
</dbReference>
<protein>
    <recommendedName>
        <fullName evidence="2 3">GTP cyclohydrolase III</fullName>
        <ecNumber evidence="2 3">3.5.4.29</ecNumber>
    </recommendedName>
</protein>
<dbReference type="OrthoDB" id="25211at2157"/>
<gene>
    <name evidence="2" type="primary">gch3</name>
    <name evidence="4" type="ORF">HZS54_19100</name>
</gene>
<comment type="similarity">
    <text evidence="2 3">Belongs to the archaeal-type GTP cyclohydrolase family.</text>
</comment>
<dbReference type="Pfam" id="PF05165">
    <property type="entry name" value="GCH_III"/>
    <property type="match status" value="1"/>
</dbReference>
<keyword evidence="2" id="KW-0342">GTP-binding</keyword>
<dbReference type="GeneID" id="56084743"/>
<comment type="function">
    <text evidence="2 3">Catalyzes the formation of 2-amino-5-formylamino-6-ribofuranosylamino-4(3H)-pyrimidinone ribonucleotide monophosphate and inorganic phosphate from GTP. Also has an independent pyrophosphate phosphohydrolase activity.</text>
</comment>
<dbReference type="AlphaFoldDB" id="A0A7D5TBE4"/>
<evidence type="ECO:0000256" key="3">
    <source>
        <dbReference type="PIRNR" id="PIRNR009265"/>
    </source>
</evidence>
<proteinExistence type="inferred from homology"/>
<dbReference type="GO" id="GO:0005525">
    <property type="term" value="F:GTP binding"/>
    <property type="evidence" value="ECO:0007669"/>
    <property type="project" value="UniProtKB-KW"/>
</dbReference>
<accession>A0A7D5TBE4</accession>
<evidence type="ECO:0000313" key="4">
    <source>
        <dbReference type="EMBL" id="QLH83610.1"/>
    </source>
</evidence>
<dbReference type="Gene3D" id="3.30.70.270">
    <property type="match status" value="1"/>
</dbReference>
<comment type="catalytic activity">
    <reaction evidence="2 3">
        <text>GTP + 3 H2O = 2-amino-5-formylamino-6-(5-phospho-D-ribosylamino)pyrimidin-4(3H)-one + 2 phosphate + 2 H(+)</text>
        <dbReference type="Rhea" id="RHEA:22468"/>
        <dbReference type="ChEBI" id="CHEBI:15377"/>
        <dbReference type="ChEBI" id="CHEBI:15378"/>
        <dbReference type="ChEBI" id="CHEBI:37565"/>
        <dbReference type="ChEBI" id="CHEBI:43474"/>
        <dbReference type="ChEBI" id="CHEBI:57258"/>
        <dbReference type="EC" id="3.5.4.29"/>
    </reaction>
</comment>
<dbReference type="Gene3D" id="3.30.70.1230">
    <property type="entry name" value="Nucleotide cyclase"/>
    <property type="match status" value="1"/>
</dbReference>
<keyword evidence="1 2" id="KW-0378">Hydrolase</keyword>
<dbReference type="NCBIfam" id="NF002587">
    <property type="entry name" value="PRK02240.1"/>
    <property type="match status" value="1"/>
</dbReference>
<dbReference type="KEGG" id="hpel:HZS54_19100"/>
<dbReference type="PIRSF" id="PIRSF009265">
    <property type="entry name" value="GTP_cyclohydro_3"/>
    <property type="match status" value="1"/>
</dbReference>
<dbReference type="EMBL" id="CP058909">
    <property type="protein sequence ID" value="QLH83610.1"/>
    <property type="molecule type" value="Genomic_DNA"/>
</dbReference>
<dbReference type="RefSeq" id="WP_179918652.1">
    <property type="nucleotide sequence ID" value="NZ_CP058909.1"/>
</dbReference>
<keyword evidence="2" id="KW-0547">Nucleotide-binding</keyword>
<dbReference type="EC" id="3.5.4.29" evidence="2 3"/>
<evidence type="ECO:0000313" key="5">
    <source>
        <dbReference type="Proteomes" id="UP000509346"/>
    </source>
</evidence>
<sequence>MTNTQVTHVQIDNYGPWTVTPEPRREVDLQTLQSRLYADLSQLIGNRGGYVFFSRFDNMIAVTNGLDEDDHALVQESVGNRYPVTMSLSVATGTTPAEALGTATEALQEAGSAQDKSRREILRGRTIDEEFRTEEDLQIAHFDVNDATGKYTDQLNEFDTFIRIEQGYAELMRYMRRAYDSLSFFVGGDNVIAVCSGMDPAEYQDAVDHVRDAVDVELKVGVGRGRVAQDAGMAAKHALEECRATGDDVHVDWATGEADPSA</sequence>
<dbReference type="HAMAP" id="MF_00608">
    <property type="entry name" value="GTP_cyclohydro_3"/>
    <property type="match status" value="1"/>
</dbReference>
<dbReference type="GO" id="GO:0043740">
    <property type="term" value="F:GTP cyclohydrolase IIa activity"/>
    <property type="evidence" value="ECO:0007669"/>
    <property type="project" value="UniProtKB-UniRule"/>
</dbReference>
<dbReference type="InterPro" id="IPR029787">
    <property type="entry name" value="Nucleotide_cyclase"/>
</dbReference>
<dbReference type="InterPro" id="IPR007839">
    <property type="entry name" value="GTP_CycHdrlase_3"/>
</dbReference>
<organism evidence="4 5">
    <name type="scientific">Halosimplex pelagicum</name>
    <dbReference type="NCBI Taxonomy" id="869886"/>
    <lineage>
        <taxon>Archaea</taxon>
        <taxon>Methanobacteriati</taxon>
        <taxon>Methanobacteriota</taxon>
        <taxon>Stenosarchaea group</taxon>
        <taxon>Halobacteria</taxon>
        <taxon>Halobacteriales</taxon>
        <taxon>Haloarculaceae</taxon>
        <taxon>Halosimplex</taxon>
    </lineage>
</organism>
<evidence type="ECO:0000256" key="1">
    <source>
        <dbReference type="ARBA" id="ARBA00022801"/>
    </source>
</evidence>
<name>A0A7D5TBE4_9EURY</name>
<reference evidence="4 5" key="1">
    <citation type="submission" date="2020-07" db="EMBL/GenBank/DDBJ databases">
        <title>Halosimplex litoreum sp. nov. and Halosimplex rubrum sp. nov., isolated from different salt environments.</title>
        <authorList>
            <person name="Cui H."/>
        </authorList>
    </citation>
    <scope>NUCLEOTIDE SEQUENCE [LARGE SCALE GENOMIC DNA]</scope>
    <source>
        <strain evidence="4 5">R2</strain>
    </source>
</reference>
<keyword evidence="5" id="KW-1185">Reference proteome</keyword>